<reference evidence="1" key="1">
    <citation type="journal article" date="2014" name="Front. Microbiol.">
        <title>High frequency of phylogenetically diverse reductive dehalogenase-homologous genes in deep subseafloor sedimentary metagenomes.</title>
        <authorList>
            <person name="Kawai M."/>
            <person name="Futagami T."/>
            <person name="Toyoda A."/>
            <person name="Takaki Y."/>
            <person name="Nishi S."/>
            <person name="Hori S."/>
            <person name="Arai W."/>
            <person name="Tsubouchi T."/>
            <person name="Morono Y."/>
            <person name="Uchiyama I."/>
            <person name="Ito T."/>
            <person name="Fujiyama A."/>
            <person name="Inagaki F."/>
            <person name="Takami H."/>
        </authorList>
    </citation>
    <scope>NUCLEOTIDE SEQUENCE</scope>
    <source>
        <strain evidence="1">Expedition CK06-06</strain>
    </source>
</reference>
<accession>X0XQH6</accession>
<evidence type="ECO:0000313" key="1">
    <source>
        <dbReference type="EMBL" id="GAG37582.1"/>
    </source>
</evidence>
<protein>
    <submittedName>
        <fullName evidence="1">Uncharacterized protein</fullName>
    </submittedName>
</protein>
<organism evidence="1">
    <name type="scientific">marine sediment metagenome</name>
    <dbReference type="NCBI Taxonomy" id="412755"/>
    <lineage>
        <taxon>unclassified sequences</taxon>
        <taxon>metagenomes</taxon>
        <taxon>ecological metagenomes</taxon>
    </lineage>
</organism>
<dbReference type="AlphaFoldDB" id="X0XQH6"/>
<gene>
    <name evidence="1" type="ORF">S01H1_63684</name>
</gene>
<comment type="caution">
    <text evidence="1">The sequence shown here is derived from an EMBL/GenBank/DDBJ whole genome shotgun (WGS) entry which is preliminary data.</text>
</comment>
<feature type="non-terminal residue" evidence="1">
    <location>
        <position position="75"/>
    </location>
</feature>
<proteinExistence type="predicted"/>
<sequence>MADTDIVQRVKSILYGTAIGEQPTIVQAAADAAESSPAAVVTFTLASAEGAKVSAGDMLSVYAAATATVRANSGL</sequence>
<dbReference type="EMBL" id="BARS01041933">
    <property type="protein sequence ID" value="GAG37582.1"/>
    <property type="molecule type" value="Genomic_DNA"/>
</dbReference>
<name>X0XQH6_9ZZZZ</name>